<feature type="region of interest" description="Disordered" evidence="1">
    <location>
        <begin position="30"/>
        <end position="184"/>
    </location>
</feature>
<evidence type="ECO:0000313" key="2">
    <source>
        <dbReference type="Ensembl" id="ENSOKIP00005065294.1"/>
    </source>
</evidence>
<reference evidence="2" key="1">
    <citation type="submission" date="2025-08" db="UniProtKB">
        <authorList>
            <consortium name="Ensembl"/>
        </authorList>
    </citation>
    <scope>IDENTIFICATION</scope>
</reference>
<dbReference type="GeneTree" id="ENSGT00940000155103"/>
<proteinExistence type="predicted"/>
<sequence length="306" mass="32638">AHLLSVLSCVLVYQHEKFNSQLLLQTVKPPEAAPVPSRPAVEVKAAAEGGSEGGSDGAVAVGSKPPETSREGAGDDKLAGDIAVLKRGTPLYGQPSWWGDGDADDENSGKQDGTTTDRKQERSESDCKDPKETTAVAQENGLYTSSQEPSYFEIPSYTNEPPSQDTEGATATNPASGPEAVPQSHASFTIAFDLQASNKVTVKDRVAKVVPEVRPRPPKKGAGEELSALQTAMVAAEVKVADWLAQNEIPLARTESVDRVVEDDDGESVKSDVPVQLKSLKGKTNQPITIRIELRFFNKSSCHCIT</sequence>
<dbReference type="Ensembl" id="ENSOKIT00005069409.1">
    <property type="protein sequence ID" value="ENSOKIP00005065294.1"/>
    <property type="gene ID" value="ENSOKIG00005028045.1"/>
</dbReference>
<feature type="compositionally biased region" description="Low complexity" evidence="1">
    <location>
        <begin position="40"/>
        <end position="49"/>
    </location>
</feature>
<accession>A0A8C7HYH9</accession>
<organism evidence="2 3">
    <name type="scientific">Oncorhynchus kisutch</name>
    <name type="common">Coho salmon</name>
    <name type="synonym">Salmo kisutch</name>
    <dbReference type="NCBI Taxonomy" id="8019"/>
    <lineage>
        <taxon>Eukaryota</taxon>
        <taxon>Metazoa</taxon>
        <taxon>Chordata</taxon>
        <taxon>Craniata</taxon>
        <taxon>Vertebrata</taxon>
        <taxon>Euteleostomi</taxon>
        <taxon>Actinopterygii</taxon>
        <taxon>Neopterygii</taxon>
        <taxon>Teleostei</taxon>
        <taxon>Protacanthopterygii</taxon>
        <taxon>Salmoniformes</taxon>
        <taxon>Salmonidae</taxon>
        <taxon>Salmoninae</taxon>
        <taxon>Oncorhynchus</taxon>
    </lineage>
</organism>
<reference evidence="2" key="2">
    <citation type="submission" date="2025-09" db="UniProtKB">
        <authorList>
            <consortium name="Ensembl"/>
        </authorList>
    </citation>
    <scope>IDENTIFICATION</scope>
</reference>
<evidence type="ECO:0000256" key="1">
    <source>
        <dbReference type="SAM" id="MobiDB-lite"/>
    </source>
</evidence>
<evidence type="ECO:0000313" key="3">
    <source>
        <dbReference type="Proteomes" id="UP000694557"/>
    </source>
</evidence>
<name>A0A8C7HYH9_ONCKI</name>
<feature type="compositionally biased region" description="Basic and acidic residues" evidence="1">
    <location>
        <begin position="67"/>
        <end position="79"/>
    </location>
</feature>
<feature type="compositionally biased region" description="Polar residues" evidence="1">
    <location>
        <begin position="135"/>
        <end position="149"/>
    </location>
</feature>
<protein>
    <submittedName>
        <fullName evidence="2">Uncharacterized protein</fullName>
    </submittedName>
</protein>
<dbReference type="Proteomes" id="UP000694557">
    <property type="component" value="Unassembled WGS sequence"/>
</dbReference>
<keyword evidence="3" id="KW-1185">Reference proteome</keyword>
<dbReference type="AlphaFoldDB" id="A0A8C7HYH9"/>
<feature type="compositionally biased region" description="Basic and acidic residues" evidence="1">
    <location>
        <begin position="115"/>
        <end position="132"/>
    </location>
</feature>
<feature type="compositionally biased region" description="Polar residues" evidence="1">
    <location>
        <begin position="156"/>
        <end position="175"/>
    </location>
</feature>